<evidence type="ECO:0000313" key="2">
    <source>
        <dbReference type="EMBL" id="KAF4728130.1"/>
    </source>
</evidence>
<evidence type="ECO:0000256" key="1">
    <source>
        <dbReference type="SAM" id="MobiDB-lite"/>
    </source>
</evidence>
<feature type="compositionally biased region" description="Basic and acidic residues" evidence="1">
    <location>
        <begin position="53"/>
        <end position="70"/>
    </location>
</feature>
<feature type="region of interest" description="Disordered" evidence="1">
    <location>
        <begin position="180"/>
        <end position="213"/>
    </location>
</feature>
<feature type="non-terminal residue" evidence="2">
    <location>
        <position position="642"/>
    </location>
</feature>
<dbReference type="EMBL" id="JABANO010020651">
    <property type="protein sequence ID" value="KAF4728130.1"/>
    <property type="molecule type" value="Genomic_DNA"/>
</dbReference>
<name>A0A7J6S7X2_PEROL</name>
<organism evidence="2 3">
    <name type="scientific">Perkinsus olseni</name>
    <name type="common">Perkinsus atlanticus</name>
    <dbReference type="NCBI Taxonomy" id="32597"/>
    <lineage>
        <taxon>Eukaryota</taxon>
        <taxon>Sar</taxon>
        <taxon>Alveolata</taxon>
        <taxon>Perkinsozoa</taxon>
        <taxon>Perkinsea</taxon>
        <taxon>Perkinsida</taxon>
        <taxon>Perkinsidae</taxon>
        <taxon>Perkinsus</taxon>
    </lineage>
</organism>
<dbReference type="Pfam" id="PF21040">
    <property type="entry name" value="CEP104-like_TOG"/>
    <property type="match status" value="1"/>
</dbReference>
<feature type="compositionally biased region" description="Basic and acidic residues" evidence="1">
    <location>
        <begin position="250"/>
        <end position="264"/>
    </location>
</feature>
<dbReference type="InterPro" id="IPR016024">
    <property type="entry name" value="ARM-type_fold"/>
</dbReference>
<dbReference type="InterPro" id="IPR011989">
    <property type="entry name" value="ARM-like"/>
</dbReference>
<feature type="region of interest" description="Disordered" evidence="1">
    <location>
        <begin position="45"/>
        <end position="84"/>
    </location>
</feature>
<keyword evidence="3" id="KW-1185">Reference proteome</keyword>
<protein>
    <recommendedName>
        <fullName evidence="4">TOG domain-containing protein</fullName>
    </recommendedName>
</protein>
<gene>
    <name evidence="2" type="ORF">FOZ63_014036</name>
</gene>
<sequence length="642" mass="72021">GSGRSGLLLTGLATTKTLRMLLWKDSQQPVGLQCVTILGFPLPTHLNSRRGARTREDRVEKEKRTEELVERTGTQEPPRDEDEDISLDKVAREVSSAMIEVRRSLEDLPELPDIRPVGTLRMHKPNQECENDPMEAPAGVEDSRLEEALRQCSILGSEVTVLKQQRDCALQALGRLREERRGRLDSSAELDKSNDEQGQGILANTDFLTGSPPEGSLKRYFITTDATTPFEDNDVLRSKTNPTEVDPDSNQEKQQSKDEHETQHVEQPVQDSNADERRPSTEVNSSDDFDALIEGLEVMSSPDRWLAERVIARCRAHDSDEVTSRLTQLVLPEIKSLIDEEDPRTSSPYFTGARDEYGVVAKSFGKLAAGILHCEPKTTRRERSLWQVQNWIFEQYKNSIDDFVKSTGSCSADEVLRCWRGLSQVCRSFIEQNNVPNTISAIQTLDAFLRLEEAQDMISIQDLGYIISHADTGLAPALVRRIGDHNHRVSENARNLALKIVSLCGAEALLPYLSLLDASKMLKHSIEAAEESIVSLRGLSPNFMNARVKMGLDIMDMCKSDGSVQLDHIMPLAVAGLCHHSGEVRKNAINLAAKTYEIFGDEFLKKYEEVWQARVPAHVNELVTARFMDIYDQLQDPAMDDE</sequence>
<dbReference type="Gene3D" id="1.25.10.10">
    <property type="entry name" value="Leucine-rich Repeat Variant"/>
    <property type="match status" value="1"/>
</dbReference>
<dbReference type="Proteomes" id="UP000553632">
    <property type="component" value="Unassembled WGS sequence"/>
</dbReference>
<reference evidence="2 3" key="1">
    <citation type="submission" date="2020-04" db="EMBL/GenBank/DDBJ databases">
        <title>Perkinsus olseni comparative genomics.</title>
        <authorList>
            <person name="Bogema D.R."/>
        </authorList>
    </citation>
    <scope>NUCLEOTIDE SEQUENCE [LARGE SCALE GENOMIC DNA]</scope>
    <source>
        <strain evidence="2 3">ATCC PRA-207</strain>
    </source>
</reference>
<evidence type="ECO:0008006" key="4">
    <source>
        <dbReference type="Google" id="ProtNLM"/>
    </source>
</evidence>
<feature type="region of interest" description="Disordered" evidence="1">
    <location>
        <begin position="231"/>
        <end position="289"/>
    </location>
</feature>
<feature type="compositionally biased region" description="Basic and acidic residues" evidence="1">
    <location>
        <begin position="180"/>
        <end position="195"/>
    </location>
</feature>
<dbReference type="AlphaFoldDB" id="A0A7J6S7X2"/>
<proteinExistence type="predicted"/>
<comment type="caution">
    <text evidence="2">The sequence shown here is derived from an EMBL/GenBank/DDBJ whole genome shotgun (WGS) entry which is preliminary data.</text>
</comment>
<dbReference type="SUPFAM" id="SSF48371">
    <property type="entry name" value="ARM repeat"/>
    <property type="match status" value="1"/>
</dbReference>
<evidence type="ECO:0000313" key="3">
    <source>
        <dbReference type="Proteomes" id="UP000553632"/>
    </source>
</evidence>
<accession>A0A7J6S7X2</accession>